<proteinExistence type="predicted"/>
<gene>
    <name evidence="1" type="ORF">IC007_1845</name>
</gene>
<dbReference type="AlphaFoldDB" id="A0A510E5G5"/>
<sequence length="52" mass="5966">MQYIIRVKDPKQIITLAEKYKAFPMELTIYLNDPQAVGGLKSRMKVDVIKIG</sequence>
<protein>
    <submittedName>
        <fullName evidence="1">Uncharacterized protein</fullName>
    </submittedName>
</protein>
<name>A0A510E5G5_9CREN</name>
<evidence type="ECO:0000313" key="1">
    <source>
        <dbReference type="EMBL" id="BBG27300.1"/>
    </source>
</evidence>
<dbReference type="Proteomes" id="UP000325030">
    <property type="component" value="Chromosome"/>
</dbReference>
<organism evidence="1 2">
    <name type="scientific">Sulfuracidifex tepidarius</name>
    <dbReference type="NCBI Taxonomy" id="1294262"/>
    <lineage>
        <taxon>Archaea</taxon>
        <taxon>Thermoproteota</taxon>
        <taxon>Thermoprotei</taxon>
        <taxon>Sulfolobales</taxon>
        <taxon>Sulfolobaceae</taxon>
        <taxon>Sulfuracidifex</taxon>
    </lineage>
</organism>
<reference evidence="2" key="1">
    <citation type="submission" date="2018-09" db="EMBL/GenBank/DDBJ databases">
        <title>Complete Genome Sequencing of Sulfolobus sp. JCM 16834.</title>
        <authorList>
            <person name="Kato S."/>
            <person name="Itoh T."/>
            <person name="Ohkuma M."/>
        </authorList>
    </citation>
    <scope>NUCLEOTIDE SEQUENCE [LARGE SCALE GENOMIC DNA]</scope>
    <source>
        <strain evidence="2">IC-007</strain>
    </source>
</reference>
<dbReference type="RefSeq" id="WP_167747986.1">
    <property type="nucleotide sequence ID" value="NZ_AP018930.1"/>
</dbReference>
<dbReference type="GeneID" id="52244461"/>
<dbReference type="EMBL" id="AP018930">
    <property type="protein sequence ID" value="BBG27300.1"/>
    <property type="molecule type" value="Genomic_DNA"/>
</dbReference>
<evidence type="ECO:0000313" key="2">
    <source>
        <dbReference type="Proteomes" id="UP000325030"/>
    </source>
</evidence>
<accession>A0A510E5G5</accession>